<keyword evidence="7 8" id="KW-0694">RNA-binding</keyword>
<comment type="caution">
    <text evidence="10">The sequence shown here is derived from an EMBL/GenBank/DDBJ whole genome shotgun (WGS) entry which is preliminary data.</text>
</comment>
<proteinExistence type="inferred from homology"/>
<keyword evidence="4 8" id="KW-0863">Zinc-finger</keyword>
<evidence type="ECO:0000256" key="6">
    <source>
        <dbReference type="ARBA" id="ARBA00022845"/>
    </source>
</evidence>
<dbReference type="GO" id="GO:0003723">
    <property type="term" value="F:RNA binding"/>
    <property type="evidence" value="ECO:0007669"/>
    <property type="project" value="UniProtKB-UniRule"/>
</dbReference>
<comment type="similarity">
    <text evidence="8">Belongs to the nanos family.</text>
</comment>
<comment type="subcellular location">
    <subcellularLocation>
        <location evidence="1">Cytoplasm</location>
    </subcellularLocation>
</comment>
<dbReference type="EMBL" id="JAACNH010000006">
    <property type="protein sequence ID" value="KAG8441466.1"/>
    <property type="molecule type" value="Genomic_DNA"/>
</dbReference>
<sequence length="102" mass="11618">MEPFNMWKDYLMLNALVNPDNYCSFCKNNGESKRIYTTHSLKDDQESVTCPILRNFTCPQCGATGDNAHTRRFCPMTEKDYCSVYKGSSRNAAGKKTKKGDE</sequence>
<keyword evidence="11" id="KW-1185">Reference proteome</keyword>
<name>A0A8T2JG77_9PIPI</name>
<protein>
    <recommendedName>
        <fullName evidence="9">Nanos-type domain-containing protein</fullName>
    </recommendedName>
</protein>
<evidence type="ECO:0000256" key="4">
    <source>
        <dbReference type="ARBA" id="ARBA00022771"/>
    </source>
</evidence>
<keyword evidence="5" id="KW-0862">Zinc</keyword>
<dbReference type="PANTHER" id="PTHR12887">
    <property type="entry name" value="NANOS PROTEIN"/>
    <property type="match status" value="1"/>
</dbReference>
<dbReference type="Proteomes" id="UP000812440">
    <property type="component" value="Chromosome 3"/>
</dbReference>
<dbReference type="GO" id="GO:0005737">
    <property type="term" value="C:cytoplasm"/>
    <property type="evidence" value="ECO:0007669"/>
    <property type="project" value="UniProtKB-SubCell"/>
</dbReference>
<evidence type="ECO:0000313" key="10">
    <source>
        <dbReference type="EMBL" id="KAG8441466.1"/>
    </source>
</evidence>
<dbReference type="PROSITE" id="PS51522">
    <property type="entry name" value="ZF_NANOS"/>
    <property type="match status" value="1"/>
</dbReference>
<evidence type="ECO:0000256" key="3">
    <source>
        <dbReference type="ARBA" id="ARBA00022723"/>
    </source>
</evidence>
<reference evidence="10" key="1">
    <citation type="thesis" date="2020" institute="ProQuest LLC" country="789 East Eisenhower Parkway, Ann Arbor, MI, USA">
        <title>Comparative Genomics and Chromosome Evolution.</title>
        <authorList>
            <person name="Mudd A.B."/>
        </authorList>
    </citation>
    <scope>NUCLEOTIDE SEQUENCE</scope>
    <source>
        <strain evidence="10">Female2</strain>
        <tissue evidence="10">Blood</tissue>
    </source>
</reference>
<evidence type="ECO:0000256" key="8">
    <source>
        <dbReference type="PROSITE-ProRule" id="PRU00855"/>
    </source>
</evidence>
<dbReference type="InterPro" id="IPR038129">
    <property type="entry name" value="Nanos_sf"/>
</dbReference>
<evidence type="ECO:0000256" key="7">
    <source>
        <dbReference type="ARBA" id="ARBA00022884"/>
    </source>
</evidence>
<keyword evidence="6 8" id="KW-0810">Translation regulation</keyword>
<dbReference type="GO" id="GO:0008270">
    <property type="term" value="F:zinc ion binding"/>
    <property type="evidence" value="ECO:0007669"/>
    <property type="project" value="UniProtKB-KW"/>
</dbReference>
<dbReference type="OrthoDB" id="5864971at2759"/>
<gene>
    <name evidence="10" type="ORF">GDO86_006996</name>
</gene>
<dbReference type="InterPro" id="IPR024161">
    <property type="entry name" value="Znf_nanos-typ"/>
</dbReference>
<organism evidence="10 11">
    <name type="scientific">Hymenochirus boettgeri</name>
    <name type="common">Congo dwarf clawed frog</name>
    <dbReference type="NCBI Taxonomy" id="247094"/>
    <lineage>
        <taxon>Eukaryota</taxon>
        <taxon>Metazoa</taxon>
        <taxon>Chordata</taxon>
        <taxon>Craniata</taxon>
        <taxon>Vertebrata</taxon>
        <taxon>Euteleostomi</taxon>
        <taxon>Amphibia</taxon>
        <taxon>Batrachia</taxon>
        <taxon>Anura</taxon>
        <taxon>Pipoidea</taxon>
        <taxon>Pipidae</taxon>
        <taxon>Pipinae</taxon>
        <taxon>Hymenochirus</taxon>
    </lineage>
</organism>
<dbReference type="InterPro" id="IPR008705">
    <property type="entry name" value="Nanos/Xcar2"/>
</dbReference>
<dbReference type="Pfam" id="PF05741">
    <property type="entry name" value="zf-nanos"/>
    <property type="match status" value="1"/>
</dbReference>
<evidence type="ECO:0000256" key="2">
    <source>
        <dbReference type="ARBA" id="ARBA00022490"/>
    </source>
</evidence>
<evidence type="ECO:0000313" key="11">
    <source>
        <dbReference type="Proteomes" id="UP000812440"/>
    </source>
</evidence>
<evidence type="ECO:0000259" key="9">
    <source>
        <dbReference type="PROSITE" id="PS51522"/>
    </source>
</evidence>
<evidence type="ECO:0000256" key="5">
    <source>
        <dbReference type="ARBA" id="ARBA00022833"/>
    </source>
</evidence>
<dbReference type="Gene3D" id="4.10.60.30">
    <property type="entry name" value="Nanos, RNA-binding domain"/>
    <property type="match status" value="1"/>
</dbReference>
<dbReference type="GO" id="GO:0006417">
    <property type="term" value="P:regulation of translation"/>
    <property type="evidence" value="ECO:0007669"/>
    <property type="project" value="UniProtKB-UniRule"/>
</dbReference>
<evidence type="ECO:0000256" key="1">
    <source>
        <dbReference type="ARBA" id="ARBA00004496"/>
    </source>
</evidence>
<keyword evidence="3" id="KW-0479">Metal-binding</keyword>
<feature type="domain" description="Nanos-type" evidence="9">
    <location>
        <begin position="22"/>
        <end position="76"/>
    </location>
</feature>
<keyword evidence="2" id="KW-0963">Cytoplasm</keyword>
<accession>A0A8T2JG77</accession>
<dbReference type="AlphaFoldDB" id="A0A8T2JG77"/>